<dbReference type="Proteomes" id="UP000304840">
    <property type="component" value="Chromosome"/>
</dbReference>
<dbReference type="EMBL" id="CP010992">
    <property type="protein sequence ID" value="AMO20891.1"/>
    <property type="molecule type" value="Genomic_DNA"/>
</dbReference>
<reference evidence="2 3" key="2">
    <citation type="submission" date="2019-05" db="EMBL/GenBank/DDBJ databases">
        <authorList>
            <person name="Ravantti J.J."/>
        </authorList>
    </citation>
    <scope>NUCLEOTIDE SEQUENCE [LARGE SCALE GENOMIC DNA]</scope>
    <source>
        <strain evidence="2 3">B185</strain>
    </source>
</reference>
<reference evidence="3" key="1">
    <citation type="submission" date="2016-03" db="EMBL/GenBank/DDBJ databases">
        <title>Flavobacterium columnare strain B185, complete genome.</title>
        <authorList>
            <person name="Sundberg L.-R."/>
            <person name="Papponen P."/>
            <person name="Laanto E."/>
        </authorList>
    </citation>
    <scope>NUCLEOTIDE SEQUENCE [LARGE SCALE GENOMIC DNA]</scope>
    <source>
        <strain evidence="3">B185</strain>
    </source>
</reference>
<dbReference type="AlphaFoldDB" id="A0AAI8CJD0"/>
<keyword evidence="1" id="KW-0732">Signal</keyword>
<evidence type="ECO:0000256" key="1">
    <source>
        <dbReference type="SAM" id="SignalP"/>
    </source>
</evidence>
<organism evidence="2 3">
    <name type="scientific">Flavobacterium columnare</name>
    <dbReference type="NCBI Taxonomy" id="996"/>
    <lineage>
        <taxon>Bacteria</taxon>
        <taxon>Pseudomonadati</taxon>
        <taxon>Bacteroidota</taxon>
        <taxon>Flavobacteriia</taxon>
        <taxon>Flavobacteriales</taxon>
        <taxon>Flavobacteriaceae</taxon>
        <taxon>Flavobacterium</taxon>
    </lineage>
</organism>
<feature type="chain" id="PRO_5042558299" evidence="1">
    <location>
        <begin position="19"/>
        <end position="263"/>
    </location>
</feature>
<feature type="signal peptide" evidence="1">
    <location>
        <begin position="1"/>
        <end position="18"/>
    </location>
</feature>
<sequence length="263" mass="30749">MKKMLCILVLLLNLFTFSQVPKINASLINATPIEADEYIGEDNIGFLYFIKKNILFKIKNGEKYEYKNIQLGEISKVDLQNPLRILVFFSNFNTIIALDNQLNEVQKLNFNSINNSIALSAIGIAGLNNYWIFNETNQQLLLYNYTKNTTQTIGVIFEKPIKNYSSTYNNFFWIDTENNFYQCSIFGKKTWITKLPEYDQISITDEKIIVYQRNEKLFLFDIKKQKTIPIENIENSFISFYYKKQNLAIFTAQGITNHKIILP</sequence>
<gene>
    <name evidence="2" type="ORF">UN65_11600</name>
</gene>
<dbReference type="RefSeq" id="WP_138425600.1">
    <property type="nucleotide sequence ID" value="NZ_CP010992.1"/>
</dbReference>
<evidence type="ECO:0000313" key="3">
    <source>
        <dbReference type="Proteomes" id="UP000304840"/>
    </source>
</evidence>
<proteinExistence type="predicted"/>
<evidence type="ECO:0000313" key="2">
    <source>
        <dbReference type="EMBL" id="AMO20891.1"/>
    </source>
</evidence>
<accession>A0AAI8CJD0</accession>
<name>A0AAI8CJD0_9FLAO</name>
<protein>
    <submittedName>
        <fullName evidence="2">Uncharacterized protein</fullName>
    </submittedName>
</protein>